<dbReference type="EMBL" id="AFYH01037874">
    <property type="status" value="NOT_ANNOTATED_CDS"/>
    <property type="molecule type" value="Genomic_DNA"/>
</dbReference>
<dbReference type="FunCoup" id="M3XK00">
    <property type="interactions" value="12"/>
</dbReference>
<dbReference type="GeneID" id="102357865"/>
<dbReference type="EMBL" id="AFYH01037871">
    <property type="status" value="NOT_ANNOTATED_CDS"/>
    <property type="molecule type" value="Genomic_DNA"/>
</dbReference>
<sequence length="235" mass="27306">MEKIRLGVLRPSMKDNQLLVKSELGKTRRRCYTIPGPDFIYGIYCNIKDGGVAEAIGHWNSIKPISEKTFFTAEQDFVALNREAVKAGLVTPAEHYNFRTFHDMKVKIPDNERFKIRKAPPDMTFGIPTRPSTPMFELLEHKYGECWIHDRKLAEKRPKKPTLRNTNQGKIFETRASILRKYQPPVDPQPLWHLPRFQRTLPHLDTFANPDLRNKALNKALNSEKLDSIAKNWKL</sequence>
<dbReference type="EMBL" id="AFYH01037872">
    <property type="status" value="NOT_ANNOTATED_CDS"/>
    <property type="molecule type" value="Genomic_DNA"/>
</dbReference>
<proteinExistence type="predicted"/>
<dbReference type="KEGG" id="lcm:102357865"/>
<dbReference type="eggNOG" id="ENOG502S0WI">
    <property type="taxonomic scope" value="Eukaryota"/>
</dbReference>
<dbReference type="Proteomes" id="UP000008672">
    <property type="component" value="Unassembled WGS sequence"/>
</dbReference>
<dbReference type="EMBL" id="AFYH01037873">
    <property type="status" value="NOT_ANNOTATED_CDS"/>
    <property type="molecule type" value="Genomic_DNA"/>
</dbReference>
<dbReference type="CTD" id="389799"/>
<dbReference type="PANTHER" id="PTHR28617">
    <property type="entry name" value="CILIA- AND FLAGELLA-ASSOCIATED PROTEIN 77"/>
    <property type="match status" value="1"/>
</dbReference>
<dbReference type="InterPro" id="IPR029147">
    <property type="entry name" value="CFAP77"/>
</dbReference>
<reference evidence="1" key="2">
    <citation type="submission" date="2025-08" db="UniProtKB">
        <authorList>
            <consortium name="Ensembl"/>
        </authorList>
    </citation>
    <scope>IDENTIFICATION</scope>
</reference>
<name>M3XK00_LATCH</name>
<dbReference type="AlphaFoldDB" id="M3XK00"/>
<dbReference type="EMBL" id="AFYH01037878">
    <property type="status" value="NOT_ANNOTATED_CDS"/>
    <property type="molecule type" value="Genomic_DNA"/>
</dbReference>
<evidence type="ECO:0000313" key="2">
    <source>
        <dbReference type="Proteomes" id="UP000008672"/>
    </source>
</evidence>
<dbReference type="EMBL" id="AFYH01037870">
    <property type="status" value="NOT_ANNOTATED_CDS"/>
    <property type="molecule type" value="Genomic_DNA"/>
</dbReference>
<reference evidence="1" key="3">
    <citation type="submission" date="2025-09" db="UniProtKB">
        <authorList>
            <consortium name="Ensembl"/>
        </authorList>
    </citation>
    <scope>IDENTIFICATION</scope>
</reference>
<accession>M3XK00</accession>
<dbReference type="OMA" id="QPTCPQE"/>
<dbReference type="InParanoid" id="M3XK00"/>
<dbReference type="EMBL" id="AFYH01037875">
    <property type="status" value="NOT_ANNOTATED_CDS"/>
    <property type="molecule type" value="Genomic_DNA"/>
</dbReference>
<dbReference type="Ensembl" id="ENSLACT00000025260.1">
    <property type="protein sequence ID" value="ENSLACP00000023056.1"/>
    <property type="gene ID" value="ENSLACG00000022576.1"/>
</dbReference>
<dbReference type="STRING" id="7897.ENSLACP00000023056"/>
<evidence type="ECO:0000313" key="1">
    <source>
        <dbReference type="Ensembl" id="ENSLACP00000023056.1"/>
    </source>
</evidence>
<dbReference type="RefSeq" id="XP_014341644.1">
    <property type="nucleotide sequence ID" value="XM_014486158.2"/>
</dbReference>
<dbReference type="EMBL" id="AFYH01037869">
    <property type="status" value="NOT_ANNOTATED_CDS"/>
    <property type="molecule type" value="Genomic_DNA"/>
</dbReference>
<dbReference type="EMBL" id="AFYH01037876">
    <property type="status" value="NOT_ANNOTATED_CDS"/>
    <property type="molecule type" value="Genomic_DNA"/>
</dbReference>
<dbReference type="HOGENOM" id="CLU_060116_1_0_1"/>
<dbReference type="PANTHER" id="PTHR28617:SF1">
    <property type="entry name" value="CILIA- AND FLAGELLA-ASSOCIATED PROTEIN 77"/>
    <property type="match status" value="1"/>
</dbReference>
<protein>
    <submittedName>
        <fullName evidence="1">Cilia and flagella associated protein 77</fullName>
    </submittedName>
</protein>
<dbReference type="GeneTree" id="ENSGT00390000014476"/>
<dbReference type="Pfam" id="PF14825">
    <property type="entry name" value="CFAP77"/>
    <property type="match status" value="1"/>
</dbReference>
<dbReference type="OrthoDB" id="532484at2759"/>
<organism evidence="1 2">
    <name type="scientific">Latimeria chalumnae</name>
    <name type="common">Coelacanth</name>
    <dbReference type="NCBI Taxonomy" id="7897"/>
    <lineage>
        <taxon>Eukaryota</taxon>
        <taxon>Metazoa</taxon>
        <taxon>Chordata</taxon>
        <taxon>Craniata</taxon>
        <taxon>Vertebrata</taxon>
        <taxon>Euteleostomi</taxon>
        <taxon>Coelacanthiformes</taxon>
        <taxon>Coelacanthidae</taxon>
        <taxon>Latimeria</taxon>
    </lineage>
</organism>
<dbReference type="EMBL" id="AFYH01037877">
    <property type="status" value="NOT_ANNOTATED_CDS"/>
    <property type="molecule type" value="Genomic_DNA"/>
</dbReference>
<gene>
    <name evidence="1" type="primary">CFAP77</name>
</gene>
<reference evidence="2" key="1">
    <citation type="submission" date="2011-08" db="EMBL/GenBank/DDBJ databases">
        <title>The draft genome of Latimeria chalumnae.</title>
        <authorList>
            <person name="Di Palma F."/>
            <person name="Alfoldi J."/>
            <person name="Johnson J."/>
            <person name="Berlin A."/>
            <person name="Gnerre S."/>
            <person name="Jaffe D."/>
            <person name="MacCallum I."/>
            <person name="Young S."/>
            <person name="Walker B.J."/>
            <person name="Lander E."/>
            <person name="Lindblad-Toh K."/>
        </authorList>
    </citation>
    <scope>NUCLEOTIDE SEQUENCE [LARGE SCALE GENOMIC DNA]</scope>
    <source>
        <strain evidence="2">Wild caught</strain>
    </source>
</reference>
<keyword evidence="2" id="KW-1185">Reference proteome</keyword>